<protein>
    <recommendedName>
        <fullName evidence="5">Esterase</fullName>
    </recommendedName>
</protein>
<name>A0ABP9JSZ1_9NOCA</name>
<sequence>MHHFARRTAGFTALIAAAALVAIGCSDDNDNPASDAVGSATSAVGGAAESATNGAETPTESGASGESATSTSGAEAGQETKVATPNGEEITVSGGIYEKYVGSGGPEGTLGAPLQAEESAPEDGKFQDFTGGTIYEPKEGEPHIVWGEIRKAWEENGGASGELGYPTSDEQDIQGGKQSDFTGGTITWVDGQTTVTPK</sequence>
<dbReference type="Pfam" id="PF08310">
    <property type="entry name" value="LGFP"/>
    <property type="match status" value="2"/>
</dbReference>
<comment type="caution">
    <text evidence="3">The sequence shown here is derived from an EMBL/GenBank/DDBJ whole genome shotgun (WGS) entry which is preliminary data.</text>
</comment>
<feature type="signal peptide" evidence="2">
    <location>
        <begin position="1"/>
        <end position="18"/>
    </location>
</feature>
<keyword evidence="4" id="KW-1185">Reference proteome</keyword>
<feature type="region of interest" description="Disordered" evidence="1">
    <location>
        <begin position="157"/>
        <end position="198"/>
    </location>
</feature>
<feature type="compositionally biased region" description="Low complexity" evidence="1">
    <location>
        <begin position="33"/>
        <end position="52"/>
    </location>
</feature>
<feature type="compositionally biased region" description="Low complexity" evidence="1">
    <location>
        <begin position="59"/>
        <end position="77"/>
    </location>
</feature>
<evidence type="ECO:0008006" key="5">
    <source>
        <dbReference type="Google" id="ProtNLM"/>
    </source>
</evidence>
<feature type="compositionally biased region" description="Polar residues" evidence="1">
    <location>
        <begin position="176"/>
        <end position="198"/>
    </location>
</feature>
<reference evidence="4" key="1">
    <citation type="journal article" date="2019" name="Int. J. Syst. Evol. Microbiol.">
        <title>The Global Catalogue of Microorganisms (GCM) 10K type strain sequencing project: providing services to taxonomists for standard genome sequencing and annotation.</title>
        <authorList>
            <consortium name="The Broad Institute Genomics Platform"/>
            <consortium name="The Broad Institute Genome Sequencing Center for Infectious Disease"/>
            <person name="Wu L."/>
            <person name="Ma J."/>
        </authorList>
    </citation>
    <scope>NUCLEOTIDE SEQUENCE [LARGE SCALE GENOMIC DNA]</scope>
    <source>
        <strain evidence="4">JCM 18298</strain>
    </source>
</reference>
<proteinExistence type="predicted"/>
<feature type="region of interest" description="Disordered" evidence="1">
    <location>
        <begin position="33"/>
        <end position="89"/>
    </location>
</feature>
<dbReference type="Proteomes" id="UP001500603">
    <property type="component" value="Unassembled WGS sequence"/>
</dbReference>
<dbReference type="PROSITE" id="PS51257">
    <property type="entry name" value="PROKAR_LIPOPROTEIN"/>
    <property type="match status" value="1"/>
</dbReference>
<feature type="chain" id="PRO_5045236545" description="Esterase" evidence="2">
    <location>
        <begin position="19"/>
        <end position="198"/>
    </location>
</feature>
<gene>
    <name evidence="3" type="ORF">GCM10023318_03110</name>
</gene>
<dbReference type="EMBL" id="BAABJM010000001">
    <property type="protein sequence ID" value="GAA5042612.1"/>
    <property type="molecule type" value="Genomic_DNA"/>
</dbReference>
<dbReference type="InterPro" id="IPR013207">
    <property type="entry name" value="LGFP"/>
</dbReference>
<evidence type="ECO:0000256" key="1">
    <source>
        <dbReference type="SAM" id="MobiDB-lite"/>
    </source>
</evidence>
<evidence type="ECO:0000313" key="4">
    <source>
        <dbReference type="Proteomes" id="UP001500603"/>
    </source>
</evidence>
<accession>A0ABP9JSZ1</accession>
<evidence type="ECO:0000313" key="3">
    <source>
        <dbReference type="EMBL" id="GAA5042612.1"/>
    </source>
</evidence>
<evidence type="ECO:0000256" key="2">
    <source>
        <dbReference type="SAM" id="SignalP"/>
    </source>
</evidence>
<organism evidence="3 4">
    <name type="scientific">Nocardia callitridis</name>
    <dbReference type="NCBI Taxonomy" id="648753"/>
    <lineage>
        <taxon>Bacteria</taxon>
        <taxon>Bacillati</taxon>
        <taxon>Actinomycetota</taxon>
        <taxon>Actinomycetes</taxon>
        <taxon>Mycobacteriales</taxon>
        <taxon>Nocardiaceae</taxon>
        <taxon>Nocardia</taxon>
    </lineage>
</organism>
<keyword evidence="2" id="KW-0732">Signal</keyword>